<protein>
    <recommendedName>
        <fullName evidence="1">N-acetyltransferase domain-containing protein</fullName>
    </recommendedName>
</protein>
<dbReference type="EMBL" id="PVNK01000139">
    <property type="protein sequence ID" value="PRP99875.1"/>
    <property type="molecule type" value="Genomic_DNA"/>
</dbReference>
<dbReference type="PANTHER" id="PTHR41368:SF1">
    <property type="entry name" value="PROTEIN YGHO"/>
    <property type="match status" value="1"/>
</dbReference>
<evidence type="ECO:0000259" key="1">
    <source>
        <dbReference type="PROSITE" id="PS51186"/>
    </source>
</evidence>
<dbReference type="PANTHER" id="PTHR41368">
    <property type="entry name" value="PROTEIN YGHO"/>
    <property type="match status" value="1"/>
</dbReference>
<name>A0A2S9Y472_9BACT</name>
<organism evidence="2 3">
    <name type="scientific">Enhygromyxa salina</name>
    <dbReference type="NCBI Taxonomy" id="215803"/>
    <lineage>
        <taxon>Bacteria</taxon>
        <taxon>Pseudomonadati</taxon>
        <taxon>Myxococcota</taxon>
        <taxon>Polyangia</taxon>
        <taxon>Nannocystales</taxon>
        <taxon>Nannocystaceae</taxon>
        <taxon>Enhygromyxa</taxon>
    </lineage>
</organism>
<dbReference type="InterPro" id="IPR039968">
    <property type="entry name" value="BcerS-like"/>
</dbReference>
<evidence type="ECO:0000313" key="3">
    <source>
        <dbReference type="Proteomes" id="UP000237968"/>
    </source>
</evidence>
<sequence>MGRSPMSEVEIVDVPLTNRKLVDRFIRVPWHIHRELYPNDHWVPPLLMDRRDYLSPRKNPFFDHASVSLWIARKHGRDVGRIAAIEDRDWRAFHGDKTGYFGMFEAPDDPAVAGALLERARAWLRRRGLEQMIGPMDFSTNYVCGVLLDAFERDPGINMPYNPPWYDKLLQGQGLTKAKDLIQWSIELSDPIPPRVVRIAKKIRTRENVTVRAMSFDDWDREVDRALEVYNDAWEENWGFVPVGEKEFRHIAKDLKLVLHPSLPLIAEVDGKPVAFALIIKNVNPVLKKLDGKLFPFGILRLLWDLELNDTVDSGRLILMGIREGFRRRGLDSILFLEMAERCRALGWWGGEIGWTLEDNDLVNRAISNFGSKPVAHYRIYQDALVEPAEGAKG</sequence>
<reference evidence="2 3" key="1">
    <citation type="submission" date="2018-03" db="EMBL/GenBank/DDBJ databases">
        <title>Draft Genome Sequences of the Obligatory Marine Myxobacteria Enhygromyxa salina SWB005.</title>
        <authorList>
            <person name="Poehlein A."/>
            <person name="Moghaddam J.A."/>
            <person name="Harms H."/>
            <person name="Alanjari M."/>
            <person name="Koenig G.M."/>
            <person name="Daniel R."/>
            <person name="Schaeberle T.F."/>
        </authorList>
    </citation>
    <scope>NUCLEOTIDE SEQUENCE [LARGE SCALE GENOMIC DNA]</scope>
    <source>
        <strain evidence="2 3">SWB005</strain>
    </source>
</reference>
<dbReference type="Gene3D" id="3.40.630.30">
    <property type="match status" value="1"/>
</dbReference>
<dbReference type="SUPFAM" id="SSF55729">
    <property type="entry name" value="Acyl-CoA N-acyltransferases (Nat)"/>
    <property type="match status" value="1"/>
</dbReference>
<dbReference type="Proteomes" id="UP000237968">
    <property type="component" value="Unassembled WGS sequence"/>
</dbReference>
<proteinExistence type="predicted"/>
<feature type="domain" description="N-acetyltransferase" evidence="1">
    <location>
        <begin position="209"/>
        <end position="392"/>
    </location>
</feature>
<comment type="caution">
    <text evidence="2">The sequence shown here is derived from an EMBL/GenBank/DDBJ whole genome shotgun (WGS) entry which is preliminary data.</text>
</comment>
<dbReference type="InterPro" id="IPR016181">
    <property type="entry name" value="Acyl_CoA_acyltransferase"/>
</dbReference>
<dbReference type="InterPro" id="IPR000182">
    <property type="entry name" value="GNAT_dom"/>
</dbReference>
<accession>A0A2S9Y472</accession>
<keyword evidence="3" id="KW-1185">Reference proteome</keyword>
<gene>
    <name evidence="2" type="ORF">ENSA5_28630</name>
</gene>
<dbReference type="PROSITE" id="PS51186">
    <property type="entry name" value="GNAT"/>
    <property type="match status" value="1"/>
</dbReference>
<dbReference type="RefSeq" id="WP_181197751.1">
    <property type="nucleotide sequence ID" value="NZ_PVNK01000139.1"/>
</dbReference>
<dbReference type="AlphaFoldDB" id="A0A2S9Y472"/>
<evidence type="ECO:0000313" key="2">
    <source>
        <dbReference type="EMBL" id="PRP99875.1"/>
    </source>
</evidence>
<dbReference type="GO" id="GO:0016747">
    <property type="term" value="F:acyltransferase activity, transferring groups other than amino-acyl groups"/>
    <property type="evidence" value="ECO:0007669"/>
    <property type="project" value="InterPro"/>
</dbReference>